<comment type="cofactor">
    <cofactor evidence="5">
        <name>Mg(2+)</name>
        <dbReference type="ChEBI" id="CHEBI:18420"/>
    </cofactor>
    <cofactor evidence="5">
        <name>Ca(2+)</name>
        <dbReference type="ChEBI" id="CHEBI:29108"/>
    </cofactor>
</comment>
<comment type="catalytic activity">
    <reaction evidence="1 5">
        <text>4-fumarylacetoacetate + H2O = acetoacetate + fumarate + H(+)</text>
        <dbReference type="Rhea" id="RHEA:10244"/>
        <dbReference type="ChEBI" id="CHEBI:13705"/>
        <dbReference type="ChEBI" id="CHEBI:15377"/>
        <dbReference type="ChEBI" id="CHEBI:15378"/>
        <dbReference type="ChEBI" id="CHEBI:18034"/>
        <dbReference type="ChEBI" id="CHEBI:29806"/>
        <dbReference type="EC" id="3.7.1.2"/>
    </reaction>
</comment>
<dbReference type="EC" id="3.7.1.2" evidence="5"/>
<evidence type="ECO:0000256" key="4">
    <source>
        <dbReference type="PIRSR" id="PIRSR605959-2"/>
    </source>
</evidence>
<feature type="domain" description="Fumarylacetoacetase-like C-terminal" evidence="6">
    <location>
        <begin position="2"/>
        <end position="88"/>
    </location>
</feature>
<comment type="similarity">
    <text evidence="2 5">Belongs to the FAH family.</text>
</comment>
<evidence type="ECO:0000313" key="7">
    <source>
        <dbReference type="EMBL" id="KJH40709.1"/>
    </source>
</evidence>
<keyword evidence="5" id="KW-0828">Tyrosine catabolism</keyword>
<dbReference type="GO" id="GO:0006572">
    <property type="term" value="P:L-tyrosine catabolic process"/>
    <property type="evidence" value="ECO:0007669"/>
    <property type="project" value="UniProtKB-UniRule"/>
</dbReference>
<dbReference type="InterPro" id="IPR036663">
    <property type="entry name" value="Fumarylacetoacetase_C_sf"/>
</dbReference>
<dbReference type="Gene3D" id="3.90.850.10">
    <property type="entry name" value="Fumarylacetoacetase-like, C-terminal domain"/>
    <property type="match status" value="1"/>
</dbReference>
<dbReference type="Pfam" id="PF01557">
    <property type="entry name" value="FAA_hydrolase"/>
    <property type="match status" value="1"/>
</dbReference>
<evidence type="ECO:0000256" key="3">
    <source>
        <dbReference type="ARBA" id="ARBA00014741"/>
    </source>
</evidence>
<keyword evidence="8" id="KW-1185">Reference proteome</keyword>
<evidence type="ECO:0000256" key="2">
    <source>
        <dbReference type="ARBA" id="ARBA00010211"/>
    </source>
</evidence>
<evidence type="ECO:0000256" key="1">
    <source>
        <dbReference type="ARBA" id="ARBA00000353"/>
    </source>
</evidence>
<keyword evidence="5" id="KW-0460">Magnesium</keyword>
<dbReference type="UniPathway" id="UPA00139">
    <property type="reaction ID" value="UER00341"/>
</dbReference>
<keyword evidence="5" id="KW-0106">Calcium</keyword>
<dbReference type="GO" id="GO:0046872">
    <property type="term" value="F:metal ion binding"/>
    <property type="evidence" value="ECO:0007669"/>
    <property type="project" value="UniProtKB-UniRule"/>
</dbReference>
<dbReference type="PANTHER" id="PTHR43069">
    <property type="entry name" value="FUMARYLACETOACETASE"/>
    <property type="match status" value="1"/>
</dbReference>
<name>A0A0D8XAQ6_DICVI</name>
<sequence length="98" mass="10761">MKHLYWTLKQQLAHHTSNGCNVKPGDLMGSGTVSGPLMLSVSLIGFSQGNEGSYGSMLELSWRGEKLVPVGNQTRKFLQDGDEIILKIVSKNTPMRTN</sequence>
<keyword evidence="5" id="KW-0479">Metal-binding</keyword>
<evidence type="ECO:0000259" key="6">
    <source>
        <dbReference type="Pfam" id="PF01557"/>
    </source>
</evidence>
<gene>
    <name evidence="7" type="ORF">DICVIV_13327</name>
</gene>
<keyword evidence="5" id="KW-0378">Hydrolase</keyword>
<proteinExistence type="inferred from homology"/>
<dbReference type="InterPro" id="IPR005959">
    <property type="entry name" value="Fumarylacetoacetase"/>
</dbReference>
<dbReference type="PANTHER" id="PTHR43069:SF2">
    <property type="entry name" value="FUMARYLACETOACETASE"/>
    <property type="match status" value="1"/>
</dbReference>
<dbReference type="SUPFAM" id="SSF56529">
    <property type="entry name" value="FAH"/>
    <property type="match status" value="1"/>
</dbReference>
<dbReference type="AlphaFoldDB" id="A0A0D8XAQ6"/>
<dbReference type="InterPro" id="IPR011234">
    <property type="entry name" value="Fumarylacetoacetase-like_C"/>
</dbReference>
<organism evidence="7 8">
    <name type="scientific">Dictyocaulus viviparus</name>
    <name type="common">Bovine lungworm</name>
    <dbReference type="NCBI Taxonomy" id="29172"/>
    <lineage>
        <taxon>Eukaryota</taxon>
        <taxon>Metazoa</taxon>
        <taxon>Ecdysozoa</taxon>
        <taxon>Nematoda</taxon>
        <taxon>Chromadorea</taxon>
        <taxon>Rhabditida</taxon>
        <taxon>Rhabditina</taxon>
        <taxon>Rhabditomorpha</taxon>
        <taxon>Strongyloidea</taxon>
        <taxon>Metastrongylidae</taxon>
        <taxon>Dictyocaulus</taxon>
    </lineage>
</organism>
<dbReference type="Proteomes" id="UP000053766">
    <property type="component" value="Unassembled WGS sequence"/>
</dbReference>
<dbReference type="GO" id="GO:0004334">
    <property type="term" value="F:fumarylacetoacetase activity"/>
    <property type="evidence" value="ECO:0007669"/>
    <property type="project" value="UniProtKB-UniRule"/>
</dbReference>
<accession>A0A0D8XAQ6</accession>
<dbReference type="EMBL" id="KN717041">
    <property type="protein sequence ID" value="KJH40709.1"/>
    <property type="molecule type" value="Genomic_DNA"/>
</dbReference>
<dbReference type="GO" id="GO:1902000">
    <property type="term" value="P:homogentisate catabolic process"/>
    <property type="evidence" value="ECO:0007669"/>
    <property type="project" value="TreeGrafter"/>
</dbReference>
<dbReference type="OrthoDB" id="9971669at2759"/>
<comment type="pathway">
    <text evidence="5">Amino-acid degradation; L-phenylalanine degradation; acetoacetate and fumarate from L-phenylalanine: step 6/6.</text>
</comment>
<dbReference type="GO" id="GO:0006559">
    <property type="term" value="P:L-phenylalanine catabolic process"/>
    <property type="evidence" value="ECO:0007669"/>
    <property type="project" value="UniProtKB-UniRule"/>
</dbReference>
<keyword evidence="5" id="KW-0585">Phenylalanine catabolism</keyword>
<reference evidence="8" key="2">
    <citation type="journal article" date="2016" name="Sci. Rep.">
        <title>Dictyocaulus viviparus genome, variome and transcriptome elucidate lungworm biology and support future intervention.</title>
        <authorList>
            <person name="McNulty S.N."/>
            <person name="Strube C."/>
            <person name="Rosa B.A."/>
            <person name="Martin J.C."/>
            <person name="Tyagi R."/>
            <person name="Choi Y.J."/>
            <person name="Wang Q."/>
            <person name="Hallsworth Pepin K."/>
            <person name="Zhang X."/>
            <person name="Ozersky P."/>
            <person name="Wilson R.K."/>
            <person name="Sternberg P.W."/>
            <person name="Gasser R.B."/>
            <person name="Mitreva M."/>
        </authorList>
    </citation>
    <scope>NUCLEOTIDE SEQUENCE [LARGE SCALE GENOMIC DNA]</scope>
    <source>
        <strain evidence="8">HannoverDv2000</strain>
    </source>
</reference>
<reference evidence="7 8" key="1">
    <citation type="submission" date="2013-11" db="EMBL/GenBank/DDBJ databases">
        <title>Draft genome of the bovine lungworm Dictyocaulus viviparus.</title>
        <authorList>
            <person name="Mitreva M."/>
        </authorList>
    </citation>
    <scope>NUCLEOTIDE SEQUENCE [LARGE SCALE GENOMIC DNA]</scope>
    <source>
        <strain evidence="7 8">HannoverDv2000</strain>
    </source>
</reference>
<dbReference type="STRING" id="29172.A0A0D8XAQ6"/>
<protein>
    <recommendedName>
        <fullName evidence="3 5">Fumarylacetoacetase</fullName>
        <ecNumber evidence="5">3.7.1.2</ecNumber>
    </recommendedName>
    <alternativeName>
        <fullName evidence="5">Fumarylacetoacetate hydrolase</fullName>
    </alternativeName>
</protein>
<evidence type="ECO:0000256" key="5">
    <source>
        <dbReference type="RuleBase" id="RU366008"/>
    </source>
</evidence>
<evidence type="ECO:0000313" key="8">
    <source>
        <dbReference type="Proteomes" id="UP000053766"/>
    </source>
</evidence>
<feature type="binding site" evidence="4">
    <location>
        <position position="32"/>
    </location>
    <ligand>
        <name>substrate</name>
    </ligand>
</feature>